<proteinExistence type="predicted"/>
<comment type="caution">
    <text evidence="1">The sequence shown here is derived from an EMBL/GenBank/DDBJ whole genome shotgun (WGS) entry which is preliminary data.</text>
</comment>
<sequence length="83" mass="9702">MSNNLPAENQEKIESLSNNITQITDNFNQLYLGDNNKSLDYFDEIIQELFNLYDKERSKGKNSELILNTLNQFLLKNKQNSND</sequence>
<protein>
    <submittedName>
        <fullName evidence="1">3183_t:CDS:1</fullName>
    </submittedName>
</protein>
<gene>
    <name evidence="1" type="ORF">SCALOS_LOCUS7851</name>
</gene>
<keyword evidence="2" id="KW-1185">Reference proteome</keyword>
<organism evidence="1 2">
    <name type="scientific">Scutellospora calospora</name>
    <dbReference type="NCBI Taxonomy" id="85575"/>
    <lineage>
        <taxon>Eukaryota</taxon>
        <taxon>Fungi</taxon>
        <taxon>Fungi incertae sedis</taxon>
        <taxon>Mucoromycota</taxon>
        <taxon>Glomeromycotina</taxon>
        <taxon>Glomeromycetes</taxon>
        <taxon>Diversisporales</taxon>
        <taxon>Gigasporaceae</taxon>
        <taxon>Scutellospora</taxon>
    </lineage>
</organism>
<evidence type="ECO:0000313" key="2">
    <source>
        <dbReference type="Proteomes" id="UP000789860"/>
    </source>
</evidence>
<reference evidence="1" key="1">
    <citation type="submission" date="2021-06" db="EMBL/GenBank/DDBJ databases">
        <authorList>
            <person name="Kallberg Y."/>
            <person name="Tangrot J."/>
            <person name="Rosling A."/>
        </authorList>
    </citation>
    <scope>NUCLEOTIDE SEQUENCE</scope>
    <source>
        <strain evidence="1">AU212A</strain>
    </source>
</reference>
<name>A0ACA9N4J8_9GLOM</name>
<accession>A0ACA9N4J8</accession>
<evidence type="ECO:0000313" key="1">
    <source>
        <dbReference type="EMBL" id="CAG8627486.1"/>
    </source>
</evidence>
<feature type="non-terminal residue" evidence="1">
    <location>
        <position position="83"/>
    </location>
</feature>
<dbReference type="Proteomes" id="UP000789860">
    <property type="component" value="Unassembled WGS sequence"/>
</dbReference>
<dbReference type="EMBL" id="CAJVPM010018968">
    <property type="protein sequence ID" value="CAG8627486.1"/>
    <property type="molecule type" value="Genomic_DNA"/>
</dbReference>